<evidence type="ECO:0000256" key="1">
    <source>
        <dbReference type="ARBA" id="ARBA00004141"/>
    </source>
</evidence>
<dbReference type="AlphaFoldDB" id="A0A3B0ZRG1"/>
<dbReference type="PANTHER" id="PTHR31566">
    <property type="entry name" value="CYTOCHROME C BIOGENESIS PROTEIN CCS1, CHLOROPLASTIC"/>
    <property type="match status" value="1"/>
</dbReference>
<dbReference type="InterPro" id="IPR023494">
    <property type="entry name" value="Cyt_c_bgen_Ccs1/CcsB/ResB"/>
</dbReference>
<organism evidence="8">
    <name type="scientific">hydrothermal vent metagenome</name>
    <dbReference type="NCBI Taxonomy" id="652676"/>
    <lineage>
        <taxon>unclassified sequences</taxon>
        <taxon>metagenomes</taxon>
        <taxon>ecological metagenomes</taxon>
    </lineage>
</organism>
<keyword evidence="2 6" id="KW-0812">Transmembrane</keyword>
<evidence type="ECO:0000256" key="3">
    <source>
        <dbReference type="ARBA" id="ARBA00022748"/>
    </source>
</evidence>
<evidence type="ECO:0000259" key="7">
    <source>
        <dbReference type="Pfam" id="PF05140"/>
    </source>
</evidence>
<comment type="subcellular location">
    <subcellularLocation>
        <location evidence="1">Membrane</location>
        <topology evidence="1">Multi-pass membrane protein</topology>
    </subcellularLocation>
</comment>
<gene>
    <name evidence="8" type="ORF">MNBD_GAMMA21-2240</name>
</gene>
<accession>A0A3B0ZRG1</accession>
<feature type="transmembrane region" description="Helical" evidence="6">
    <location>
        <begin position="606"/>
        <end position="625"/>
    </location>
</feature>
<keyword evidence="4 6" id="KW-1133">Transmembrane helix</keyword>
<dbReference type="GO" id="GO:0016020">
    <property type="term" value="C:membrane"/>
    <property type="evidence" value="ECO:0007669"/>
    <property type="project" value="UniProtKB-SubCell"/>
</dbReference>
<proteinExistence type="predicted"/>
<reference evidence="8" key="1">
    <citation type="submission" date="2018-06" db="EMBL/GenBank/DDBJ databases">
        <authorList>
            <person name="Zhirakovskaya E."/>
        </authorList>
    </citation>
    <scope>NUCLEOTIDE SEQUENCE</scope>
</reference>
<dbReference type="InterPro" id="IPR007816">
    <property type="entry name" value="ResB-like_domain"/>
</dbReference>
<dbReference type="Pfam" id="PF05140">
    <property type="entry name" value="ResB"/>
    <property type="match status" value="1"/>
</dbReference>
<protein>
    <submittedName>
        <fullName evidence="8">Cytochrome c-type biogenesis protein Ccs1/ResB</fullName>
    </submittedName>
</protein>
<keyword evidence="5 6" id="KW-0472">Membrane</keyword>
<dbReference type="EMBL" id="UOFR01000036">
    <property type="protein sequence ID" value="VAW96068.1"/>
    <property type="molecule type" value="Genomic_DNA"/>
</dbReference>
<evidence type="ECO:0000313" key="8">
    <source>
        <dbReference type="EMBL" id="VAW96068.1"/>
    </source>
</evidence>
<feature type="transmembrane region" description="Helical" evidence="6">
    <location>
        <begin position="77"/>
        <end position="99"/>
    </location>
</feature>
<feature type="domain" description="ResB-like" evidence="7">
    <location>
        <begin position="28"/>
        <end position="660"/>
    </location>
</feature>
<feature type="transmembrane region" description="Helical" evidence="6">
    <location>
        <begin position="20"/>
        <end position="44"/>
    </location>
</feature>
<keyword evidence="3" id="KW-0201">Cytochrome c-type biogenesis</keyword>
<name>A0A3B0ZRG1_9ZZZZ</name>
<evidence type="ECO:0000256" key="5">
    <source>
        <dbReference type="ARBA" id="ARBA00023136"/>
    </source>
</evidence>
<sequence length="673" mass="77177">MTESEPTSQTGSPPVSRRSIVLDFLGSMNLAITIFVIIAIASAIGTVLKQNEPYQNYIIKFGPFWHEFFLTLNLYDIYSATWFAFLLAFLMISTSVCIYRNTPHMLREMRNFRLNSKIKSVKLIHGARTWRLNENTEQAIKNIALLFNVQGYKTKIKHHDDRVIVAAMRGRWNRLGYILGHLGMIVVPLGFIMDSTMDIAYLEWSGKRSIDKTSVYVKDMPKESQLQPNTLLSFRGNISISEGQKSNFILLRIRDGSMVQYLPFAIELKDFRVEQYDSGAPKSFESDLIIIDKERDVRFEQTIAVNYPLYYRGYTIYQASFGDGGSKLKLKIWPFYDPKKRSLDVETVVRGERVLDTSAGQLTLEVIDFKKYNVRPAQVGDPAGKKFVNDGSSFVFKVRDKSGQAREYINYMSPVKQEGRYTFISGMRSSPSEAYRYLHIPADDNYSVERFMNFHALLNDSERALAIAKRTVSSALRDAPDRDKYKDDVVKTMMELLDRYNYGGFNAIERHINKAEISNEEKTRMSEAYQKVLNTLLLALYKDVLRQEGIDDNKPISEAQQAFYFDALATLSGLNLYGTPFYAQLTDFTHVESSGLSIAKLPGTNVFYFGSLMTIIGIFLLLYLNQQRLWAVIYKDESGQQMLVFAGSGSRNTADFKRHYQQLVEKLERVLKL</sequence>
<evidence type="ECO:0000256" key="6">
    <source>
        <dbReference type="SAM" id="Phobius"/>
    </source>
</evidence>
<dbReference type="PANTHER" id="PTHR31566:SF0">
    <property type="entry name" value="CYTOCHROME C BIOGENESIS PROTEIN CCS1, CHLOROPLASTIC"/>
    <property type="match status" value="1"/>
</dbReference>
<feature type="transmembrane region" description="Helical" evidence="6">
    <location>
        <begin position="175"/>
        <end position="193"/>
    </location>
</feature>
<evidence type="ECO:0000256" key="4">
    <source>
        <dbReference type="ARBA" id="ARBA00022989"/>
    </source>
</evidence>
<dbReference type="GO" id="GO:0017004">
    <property type="term" value="P:cytochrome complex assembly"/>
    <property type="evidence" value="ECO:0007669"/>
    <property type="project" value="UniProtKB-KW"/>
</dbReference>
<evidence type="ECO:0000256" key="2">
    <source>
        <dbReference type="ARBA" id="ARBA00022692"/>
    </source>
</evidence>